<dbReference type="Gene3D" id="1.10.357.10">
    <property type="entry name" value="Tetracycline Repressor, domain 2"/>
    <property type="match status" value="1"/>
</dbReference>
<evidence type="ECO:0000256" key="2">
    <source>
        <dbReference type="ARBA" id="ARBA00023125"/>
    </source>
</evidence>
<keyword evidence="2 4" id="KW-0238">DNA-binding</keyword>
<evidence type="ECO:0000259" key="5">
    <source>
        <dbReference type="PROSITE" id="PS50977"/>
    </source>
</evidence>
<evidence type="ECO:0000256" key="1">
    <source>
        <dbReference type="ARBA" id="ARBA00023015"/>
    </source>
</evidence>
<evidence type="ECO:0000256" key="4">
    <source>
        <dbReference type="PROSITE-ProRule" id="PRU00335"/>
    </source>
</evidence>
<dbReference type="Proteomes" id="UP000246005">
    <property type="component" value="Unassembled WGS sequence"/>
</dbReference>
<dbReference type="EMBL" id="QGHB01000002">
    <property type="protein sequence ID" value="PWK89547.1"/>
    <property type="molecule type" value="Genomic_DNA"/>
</dbReference>
<evidence type="ECO:0000313" key="6">
    <source>
        <dbReference type="EMBL" id="PWK89547.1"/>
    </source>
</evidence>
<dbReference type="PANTHER" id="PTHR30055">
    <property type="entry name" value="HTH-TYPE TRANSCRIPTIONAL REGULATOR RUTR"/>
    <property type="match status" value="1"/>
</dbReference>
<dbReference type="RefSeq" id="WP_109634878.1">
    <property type="nucleotide sequence ID" value="NZ_QGHB01000002.1"/>
</dbReference>
<feature type="DNA-binding region" description="H-T-H motif" evidence="4">
    <location>
        <begin position="53"/>
        <end position="72"/>
    </location>
</feature>
<protein>
    <submittedName>
        <fullName evidence="6">TetR family transcriptional regulator</fullName>
    </submittedName>
</protein>
<dbReference type="InterPro" id="IPR009057">
    <property type="entry name" value="Homeodomain-like_sf"/>
</dbReference>
<keyword evidence="1" id="KW-0805">Transcription regulation</keyword>
<feature type="domain" description="HTH tetR-type" evidence="5">
    <location>
        <begin position="30"/>
        <end position="90"/>
    </location>
</feature>
<evidence type="ECO:0000313" key="7">
    <source>
        <dbReference type="Proteomes" id="UP000246005"/>
    </source>
</evidence>
<sequence length="237" mass="26217">MATPTTVTPGDASGAVPGDRALPLRERKKLRTRRALVDTALRLFLEKGFHETTLDELVEEVEVSKRTFFRMFQSKEDVAMAAELELWDAYVAEVAASELHGPVLDFLRRTLVAAIAGLGEDWDRRFLATRGLIARTPALWDQSLLHSVTVQSRLVAKLETKLGVDSRQDVRLRLLGELSLAAWRCAAKNWISGRGYGGPSPREKLGRWKGPGGSKVLIRRVNEAFDAISDSLTLAAP</sequence>
<evidence type="ECO:0000256" key="3">
    <source>
        <dbReference type="ARBA" id="ARBA00023163"/>
    </source>
</evidence>
<accession>A0A316I806</accession>
<dbReference type="Pfam" id="PF00440">
    <property type="entry name" value="TetR_N"/>
    <property type="match status" value="1"/>
</dbReference>
<dbReference type="PANTHER" id="PTHR30055:SF238">
    <property type="entry name" value="MYCOFACTOCIN BIOSYNTHESIS TRANSCRIPTIONAL REGULATOR MFTR-RELATED"/>
    <property type="match status" value="1"/>
</dbReference>
<dbReference type="PRINTS" id="PR00455">
    <property type="entry name" value="HTHTETR"/>
</dbReference>
<dbReference type="AlphaFoldDB" id="A0A316I806"/>
<dbReference type="GO" id="GO:0000976">
    <property type="term" value="F:transcription cis-regulatory region binding"/>
    <property type="evidence" value="ECO:0007669"/>
    <property type="project" value="TreeGrafter"/>
</dbReference>
<dbReference type="GO" id="GO:0003700">
    <property type="term" value="F:DNA-binding transcription factor activity"/>
    <property type="evidence" value="ECO:0007669"/>
    <property type="project" value="TreeGrafter"/>
</dbReference>
<comment type="caution">
    <text evidence="6">The sequence shown here is derived from an EMBL/GenBank/DDBJ whole genome shotgun (WGS) entry which is preliminary data.</text>
</comment>
<dbReference type="SUPFAM" id="SSF46689">
    <property type="entry name" value="Homeodomain-like"/>
    <property type="match status" value="1"/>
</dbReference>
<dbReference type="PROSITE" id="PS50977">
    <property type="entry name" value="HTH_TETR_2"/>
    <property type="match status" value="1"/>
</dbReference>
<name>A0A316I806_9PSEU</name>
<organism evidence="6 7">
    <name type="scientific">Lentzea atacamensis</name>
    <dbReference type="NCBI Taxonomy" id="531938"/>
    <lineage>
        <taxon>Bacteria</taxon>
        <taxon>Bacillati</taxon>
        <taxon>Actinomycetota</taxon>
        <taxon>Actinomycetes</taxon>
        <taxon>Pseudonocardiales</taxon>
        <taxon>Pseudonocardiaceae</taxon>
        <taxon>Lentzea</taxon>
    </lineage>
</organism>
<keyword evidence="3" id="KW-0804">Transcription</keyword>
<dbReference type="InterPro" id="IPR001647">
    <property type="entry name" value="HTH_TetR"/>
</dbReference>
<gene>
    <name evidence="6" type="ORF">C8D88_102821</name>
</gene>
<proteinExistence type="predicted"/>
<reference evidence="6 7" key="1">
    <citation type="submission" date="2018-05" db="EMBL/GenBank/DDBJ databases">
        <title>Genomic Encyclopedia of Type Strains, Phase IV (KMG-IV): sequencing the most valuable type-strain genomes for metagenomic binning, comparative biology and taxonomic classification.</title>
        <authorList>
            <person name="Goeker M."/>
        </authorList>
    </citation>
    <scope>NUCLEOTIDE SEQUENCE [LARGE SCALE GENOMIC DNA]</scope>
    <source>
        <strain evidence="6 7">DSM 45480</strain>
    </source>
</reference>
<dbReference type="InterPro" id="IPR050109">
    <property type="entry name" value="HTH-type_TetR-like_transc_reg"/>
</dbReference>